<dbReference type="PANTHER" id="PTHR33146">
    <property type="entry name" value="ENDONUCLEASE 4"/>
    <property type="match status" value="1"/>
</dbReference>
<evidence type="ECO:0000256" key="2">
    <source>
        <dbReference type="ARBA" id="ARBA00022723"/>
    </source>
</evidence>
<dbReference type="GO" id="GO:0003676">
    <property type="term" value="F:nucleic acid binding"/>
    <property type="evidence" value="ECO:0007669"/>
    <property type="project" value="InterPro"/>
</dbReference>
<evidence type="ECO:0000256" key="6">
    <source>
        <dbReference type="ARBA" id="ARBA00023180"/>
    </source>
</evidence>
<dbReference type="PANTHER" id="PTHR33146:SF26">
    <property type="entry name" value="ENDONUCLEASE 4"/>
    <property type="match status" value="1"/>
</dbReference>
<evidence type="ECO:0000256" key="1">
    <source>
        <dbReference type="ARBA" id="ARBA00022722"/>
    </source>
</evidence>
<keyword evidence="2" id="KW-0479">Metal-binding</keyword>
<dbReference type="GO" id="GO:0006308">
    <property type="term" value="P:DNA catabolic process"/>
    <property type="evidence" value="ECO:0007669"/>
    <property type="project" value="InterPro"/>
</dbReference>
<dbReference type="GO" id="GO:0004519">
    <property type="term" value="F:endonuclease activity"/>
    <property type="evidence" value="ECO:0007669"/>
    <property type="project" value="UniProtKB-KW"/>
</dbReference>
<sequence>MKKVILSILMILAVINSGHSAENDWGKTGHRAVGEIAEEHLTKKAKKAVEDLLNGHGLAYVANYADDIKSDPEYREYSPWHYVNMAPDQAEYDKSLASEEGDLVQAIRKCIEVLKSKKATKEQKQFYLKMLVHFMGDLHQPLHVGHASDKGGNDIQLQWFNHGTNLHRLWDSEMIDFYQMSYTELAENADVLSKAQVKAIQKGSLLDWVYESRKLAEDVYNSVETGDHVGYKYMYEYMPVVLKQLQKGGIRLAEVLNEIYS</sequence>
<protein>
    <submittedName>
        <fullName evidence="8">S1/P1 Nuclease</fullName>
    </submittedName>
</protein>
<evidence type="ECO:0000256" key="3">
    <source>
        <dbReference type="ARBA" id="ARBA00022759"/>
    </source>
</evidence>
<keyword evidence="5" id="KW-1015">Disulfide bond</keyword>
<dbReference type="Pfam" id="PF02265">
    <property type="entry name" value="S1-P1_nuclease"/>
    <property type="match status" value="1"/>
</dbReference>
<keyword evidence="3" id="KW-0255">Endonuclease</keyword>
<keyword evidence="1" id="KW-0540">Nuclease</keyword>
<keyword evidence="9" id="KW-1185">Reference proteome</keyword>
<keyword evidence="7" id="KW-0732">Signal</keyword>
<dbReference type="SUPFAM" id="SSF48537">
    <property type="entry name" value="Phospholipase C/P1 nuclease"/>
    <property type="match status" value="1"/>
</dbReference>
<accession>A0A2R3ZB53</accession>
<gene>
    <name evidence="8" type="ORF">C7S20_11195</name>
</gene>
<evidence type="ECO:0000313" key="8">
    <source>
        <dbReference type="EMBL" id="AVR47444.1"/>
    </source>
</evidence>
<feature type="signal peptide" evidence="7">
    <location>
        <begin position="1"/>
        <end position="21"/>
    </location>
</feature>
<evidence type="ECO:0000256" key="4">
    <source>
        <dbReference type="ARBA" id="ARBA00022801"/>
    </source>
</evidence>
<dbReference type="GO" id="GO:0016788">
    <property type="term" value="F:hydrolase activity, acting on ester bonds"/>
    <property type="evidence" value="ECO:0007669"/>
    <property type="project" value="InterPro"/>
</dbReference>
<evidence type="ECO:0000256" key="7">
    <source>
        <dbReference type="SAM" id="SignalP"/>
    </source>
</evidence>
<dbReference type="EMBL" id="CP028136">
    <property type="protein sequence ID" value="AVR47444.1"/>
    <property type="molecule type" value="Genomic_DNA"/>
</dbReference>
<dbReference type="InterPro" id="IPR003154">
    <property type="entry name" value="S1/P1nuclease"/>
</dbReference>
<dbReference type="InterPro" id="IPR008947">
    <property type="entry name" value="PLipase_C/P1_nuclease_dom_sf"/>
</dbReference>
<evidence type="ECO:0000256" key="5">
    <source>
        <dbReference type="ARBA" id="ARBA00023157"/>
    </source>
</evidence>
<name>A0A2R3ZB53_9FLAO</name>
<dbReference type="AlphaFoldDB" id="A0A2R3ZB53"/>
<feature type="chain" id="PRO_5015333896" evidence="7">
    <location>
        <begin position="22"/>
        <end position="261"/>
    </location>
</feature>
<reference evidence="9" key="1">
    <citation type="submission" date="2018-03" db="EMBL/GenBank/DDBJ databases">
        <title>Gramella fulva sp. nov., isolated from a dry surface of tidal flat.</title>
        <authorList>
            <person name="Hwang S.H."/>
            <person name="Hwang W.M."/>
            <person name="Kang K."/>
            <person name="Ahn T.-Y."/>
        </authorList>
    </citation>
    <scope>NUCLEOTIDE SEQUENCE [LARGE SCALE GENOMIC DNA]</scope>
    <source>
        <strain evidence="9">SH35</strain>
    </source>
</reference>
<proteinExistence type="predicted"/>
<evidence type="ECO:0000313" key="9">
    <source>
        <dbReference type="Proteomes" id="UP000241507"/>
    </source>
</evidence>
<keyword evidence="4" id="KW-0378">Hydrolase</keyword>
<dbReference type="GO" id="GO:0046872">
    <property type="term" value="F:metal ion binding"/>
    <property type="evidence" value="ECO:0007669"/>
    <property type="project" value="UniProtKB-KW"/>
</dbReference>
<dbReference type="OrthoDB" id="267579at2"/>
<dbReference type="Gene3D" id="1.10.575.10">
    <property type="entry name" value="P1 Nuclease"/>
    <property type="match status" value="1"/>
</dbReference>
<dbReference type="KEGG" id="grs:C7S20_11195"/>
<dbReference type="Proteomes" id="UP000241507">
    <property type="component" value="Chromosome"/>
</dbReference>
<keyword evidence="6" id="KW-0325">Glycoprotein</keyword>
<dbReference type="CDD" id="cd11010">
    <property type="entry name" value="S1-P1_nuclease"/>
    <property type="match status" value="1"/>
</dbReference>
<organism evidence="8 9">
    <name type="scientific">Christiangramia fulva</name>
    <dbReference type="NCBI Taxonomy" id="2126553"/>
    <lineage>
        <taxon>Bacteria</taxon>
        <taxon>Pseudomonadati</taxon>
        <taxon>Bacteroidota</taxon>
        <taxon>Flavobacteriia</taxon>
        <taxon>Flavobacteriales</taxon>
        <taxon>Flavobacteriaceae</taxon>
        <taxon>Christiangramia</taxon>
    </lineage>
</organism>
<dbReference type="RefSeq" id="WP_107014212.1">
    <property type="nucleotide sequence ID" value="NZ_CP028136.1"/>
</dbReference>